<reference evidence="3 4" key="1">
    <citation type="submission" date="2024-05" db="EMBL/GenBank/DDBJ databases">
        <authorList>
            <person name="Wallberg A."/>
        </authorList>
    </citation>
    <scope>NUCLEOTIDE SEQUENCE [LARGE SCALE GENOMIC DNA]</scope>
</reference>
<name>A0AAV2QMG3_MEGNR</name>
<organism evidence="3 4">
    <name type="scientific">Meganyctiphanes norvegica</name>
    <name type="common">Northern krill</name>
    <name type="synonym">Thysanopoda norvegica</name>
    <dbReference type="NCBI Taxonomy" id="48144"/>
    <lineage>
        <taxon>Eukaryota</taxon>
        <taxon>Metazoa</taxon>
        <taxon>Ecdysozoa</taxon>
        <taxon>Arthropoda</taxon>
        <taxon>Crustacea</taxon>
        <taxon>Multicrustacea</taxon>
        <taxon>Malacostraca</taxon>
        <taxon>Eumalacostraca</taxon>
        <taxon>Eucarida</taxon>
        <taxon>Euphausiacea</taxon>
        <taxon>Euphausiidae</taxon>
        <taxon>Meganyctiphanes</taxon>
    </lineage>
</organism>
<keyword evidence="2" id="KW-0732">Signal</keyword>
<accession>A0AAV2QMG3</accession>
<dbReference type="Proteomes" id="UP001497623">
    <property type="component" value="Unassembled WGS sequence"/>
</dbReference>
<evidence type="ECO:0000313" key="3">
    <source>
        <dbReference type="EMBL" id="CAL4092228.1"/>
    </source>
</evidence>
<evidence type="ECO:0008006" key="5">
    <source>
        <dbReference type="Google" id="ProtNLM"/>
    </source>
</evidence>
<gene>
    <name evidence="3" type="ORF">MNOR_LOCUS14547</name>
</gene>
<feature type="region of interest" description="Disordered" evidence="1">
    <location>
        <begin position="93"/>
        <end position="126"/>
    </location>
</feature>
<sequence>MQFIVGITGVLFLILASADGQRGGKGGRRGGPGGDGPLSELCESQTDTRTCIRKARTCGKELKNVLKDDFKENFEPDVLRQNVTDCATELDITLPELPAPGEGRPPGGRGPPGRRGKHGHKGGPGKFLEKLEEDIGAENATALRECLLTKQGKLDANGLVDREPMRGYLSQAFTDDLDTQTALLDALETCPEPVDFKVQELLQCLGKACIDNVTV</sequence>
<proteinExistence type="predicted"/>
<feature type="region of interest" description="Disordered" evidence="1">
    <location>
        <begin position="20"/>
        <end position="44"/>
    </location>
</feature>
<protein>
    <recommendedName>
        <fullName evidence="5">Secreted protein</fullName>
    </recommendedName>
</protein>
<comment type="caution">
    <text evidence="3">The sequence shown here is derived from an EMBL/GenBank/DDBJ whole genome shotgun (WGS) entry which is preliminary data.</text>
</comment>
<evidence type="ECO:0000313" key="4">
    <source>
        <dbReference type="Proteomes" id="UP001497623"/>
    </source>
</evidence>
<dbReference type="AlphaFoldDB" id="A0AAV2QMG3"/>
<feature type="signal peptide" evidence="2">
    <location>
        <begin position="1"/>
        <end position="20"/>
    </location>
</feature>
<feature type="chain" id="PRO_5043517107" description="Secreted protein" evidence="2">
    <location>
        <begin position="21"/>
        <end position="215"/>
    </location>
</feature>
<feature type="compositionally biased region" description="Basic residues" evidence="1">
    <location>
        <begin position="112"/>
        <end position="123"/>
    </location>
</feature>
<keyword evidence="4" id="KW-1185">Reference proteome</keyword>
<dbReference type="EMBL" id="CAXKWB010008746">
    <property type="protein sequence ID" value="CAL4092228.1"/>
    <property type="molecule type" value="Genomic_DNA"/>
</dbReference>
<evidence type="ECO:0000256" key="2">
    <source>
        <dbReference type="SAM" id="SignalP"/>
    </source>
</evidence>
<feature type="compositionally biased region" description="Gly residues" evidence="1">
    <location>
        <begin position="21"/>
        <end position="36"/>
    </location>
</feature>
<evidence type="ECO:0000256" key="1">
    <source>
        <dbReference type="SAM" id="MobiDB-lite"/>
    </source>
</evidence>